<feature type="domain" description="Guanylate kinase-like" evidence="12">
    <location>
        <begin position="5"/>
        <end position="183"/>
    </location>
</feature>
<evidence type="ECO:0000256" key="5">
    <source>
        <dbReference type="ARBA" id="ARBA00022679"/>
    </source>
</evidence>
<keyword evidence="7 11" id="KW-0418">Kinase</keyword>
<comment type="caution">
    <text evidence="13">The sequence shown here is derived from an EMBL/GenBank/DDBJ whole genome shotgun (WGS) entry which is preliminary data.</text>
</comment>
<name>C0GIP4_DETAL</name>
<dbReference type="PROSITE" id="PS00856">
    <property type="entry name" value="GUANYLATE_KINASE_1"/>
    <property type="match status" value="1"/>
</dbReference>
<evidence type="ECO:0000259" key="12">
    <source>
        <dbReference type="PROSITE" id="PS50052"/>
    </source>
</evidence>
<keyword evidence="6 11" id="KW-0547">Nucleotide-binding</keyword>
<dbReference type="GO" id="GO:0005524">
    <property type="term" value="F:ATP binding"/>
    <property type="evidence" value="ECO:0007669"/>
    <property type="project" value="UniProtKB-UniRule"/>
</dbReference>
<dbReference type="InterPro" id="IPR017665">
    <property type="entry name" value="Guanylate_kinase"/>
</dbReference>
<dbReference type="GO" id="GO:0005829">
    <property type="term" value="C:cytosol"/>
    <property type="evidence" value="ECO:0007669"/>
    <property type="project" value="TreeGrafter"/>
</dbReference>
<keyword evidence="5 11" id="KW-0808">Transferase</keyword>
<dbReference type="Pfam" id="PF00625">
    <property type="entry name" value="Guanylate_kin"/>
    <property type="match status" value="1"/>
</dbReference>
<evidence type="ECO:0000256" key="6">
    <source>
        <dbReference type="ARBA" id="ARBA00022741"/>
    </source>
</evidence>
<dbReference type="Proteomes" id="UP000006443">
    <property type="component" value="Unassembled WGS sequence"/>
</dbReference>
<comment type="function">
    <text evidence="1 11">Essential for recycling GMP and indirectly, cGMP.</text>
</comment>
<dbReference type="eggNOG" id="COG0194">
    <property type="taxonomic scope" value="Bacteria"/>
</dbReference>
<dbReference type="SMART" id="SM00072">
    <property type="entry name" value="GuKc"/>
    <property type="match status" value="1"/>
</dbReference>
<organism evidence="13 14">
    <name type="scientific">Dethiobacter alkaliphilus AHT 1</name>
    <dbReference type="NCBI Taxonomy" id="555088"/>
    <lineage>
        <taxon>Bacteria</taxon>
        <taxon>Bacillati</taxon>
        <taxon>Bacillota</taxon>
        <taxon>Dethiobacteria</taxon>
        <taxon>Dethiobacterales</taxon>
        <taxon>Dethiobacteraceae</taxon>
        <taxon>Dethiobacter</taxon>
    </lineage>
</organism>
<comment type="similarity">
    <text evidence="2 11">Belongs to the guanylate kinase family.</text>
</comment>
<keyword evidence="11" id="KW-0963">Cytoplasm</keyword>
<feature type="binding site" evidence="11">
    <location>
        <begin position="12"/>
        <end position="19"/>
    </location>
    <ligand>
        <name>ATP</name>
        <dbReference type="ChEBI" id="CHEBI:30616"/>
    </ligand>
</feature>
<dbReference type="FunFam" id="3.30.63.10:FF:000002">
    <property type="entry name" value="Guanylate kinase 1"/>
    <property type="match status" value="1"/>
</dbReference>
<evidence type="ECO:0000256" key="1">
    <source>
        <dbReference type="ARBA" id="ARBA00003531"/>
    </source>
</evidence>
<evidence type="ECO:0000256" key="7">
    <source>
        <dbReference type="ARBA" id="ARBA00022777"/>
    </source>
</evidence>
<dbReference type="PROSITE" id="PS50052">
    <property type="entry name" value="GUANYLATE_KINASE_2"/>
    <property type="match status" value="1"/>
</dbReference>
<dbReference type="InterPro" id="IPR008144">
    <property type="entry name" value="Guanylate_kin-like_dom"/>
</dbReference>
<evidence type="ECO:0000256" key="9">
    <source>
        <dbReference type="ARBA" id="ARBA00030128"/>
    </source>
</evidence>
<evidence type="ECO:0000256" key="10">
    <source>
        <dbReference type="ARBA" id="ARBA00048594"/>
    </source>
</evidence>
<reference evidence="13 14" key="1">
    <citation type="submission" date="2009-02" db="EMBL/GenBank/DDBJ databases">
        <title>Sequencing of the draft genome and assembly of Dethiobacter alkaliphilus AHT 1.</title>
        <authorList>
            <consortium name="US DOE Joint Genome Institute (JGI-PGF)"/>
            <person name="Lucas S."/>
            <person name="Copeland A."/>
            <person name="Lapidus A."/>
            <person name="Glavina del Rio T."/>
            <person name="Dalin E."/>
            <person name="Tice H."/>
            <person name="Bruce D."/>
            <person name="Goodwin L."/>
            <person name="Pitluck S."/>
            <person name="Larimer F."/>
            <person name="Land M.L."/>
            <person name="Hauser L."/>
            <person name="Muyzer G."/>
        </authorList>
    </citation>
    <scope>NUCLEOTIDE SEQUENCE [LARGE SCALE GENOMIC DNA]</scope>
    <source>
        <strain evidence="13 14">AHT 1</strain>
    </source>
</reference>
<dbReference type="AlphaFoldDB" id="C0GIP4"/>
<dbReference type="PANTHER" id="PTHR23117:SF13">
    <property type="entry name" value="GUANYLATE KINASE"/>
    <property type="match status" value="1"/>
</dbReference>
<keyword evidence="14" id="KW-1185">Reference proteome</keyword>
<dbReference type="RefSeq" id="WP_008517658.1">
    <property type="nucleotide sequence ID" value="NZ_ACJM01000013.1"/>
</dbReference>
<dbReference type="InterPro" id="IPR008145">
    <property type="entry name" value="GK/Ca_channel_bsu"/>
</dbReference>
<dbReference type="NCBIfam" id="TIGR03263">
    <property type="entry name" value="guanyl_kin"/>
    <property type="match status" value="1"/>
</dbReference>
<keyword evidence="8 11" id="KW-0067">ATP-binding</keyword>
<dbReference type="Gene3D" id="3.30.63.10">
    <property type="entry name" value="Guanylate Kinase phosphate binding domain"/>
    <property type="match status" value="1"/>
</dbReference>
<protein>
    <recommendedName>
        <fullName evidence="4 11">Guanylate kinase</fullName>
        <ecNumber evidence="3 11">2.7.4.8</ecNumber>
    </recommendedName>
    <alternativeName>
        <fullName evidence="9 11">GMP kinase</fullName>
    </alternativeName>
</protein>
<evidence type="ECO:0000313" key="14">
    <source>
        <dbReference type="Proteomes" id="UP000006443"/>
    </source>
</evidence>
<comment type="catalytic activity">
    <reaction evidence="10 11">
        <text>GMP + ATP = GDP + ADP</text>
        <dbReference type="Rhea" id="RHEA:20780"/>
        <dbReference type="ChEBI" id="CHEBI:30616"/>
        <dbReference type="ChEBI" id="CHEBI:58115"/>
        <dbReference type="ChEBI" id="CHEBI:58189"/>
        <dbReference type="ChEBI" id="CHEBI:456216"/>
        <dbReference type="EC" id="2.7.4.8"/>
    </reaction>
</comment>
<dbReference type="InterPro" id="IPR020590">
    <property type="entry name" value="Guanylate_kinase_CS"/>
</dbReference>
<dbReference type="EMBL" id="ACJM01000013">
    <property type="protein sequence ID" value="EEG76708.1"/>
    <property type="molecule type" value="Genomic_DNA"/>
</dbReference>
<gene>
    <name evidence="11" type="primary">gmk</name>
    <name evidence="13" type="ORF">DealDRAFT_2353</name>
</gene>
<dbReference type="EC" id="2.7.4.8" evidence="3 11"/>
<comment type="subcellular location">
    <subcellularLocation>
        <location evidence="11">Cytoplasm</location>
    </subcellularLocation>
</comment>
<evidence type="ECO:0000256" key="11">
    <source>
        <dbReference type="HAMAP-Rule" id="MF_00328"/>
    </source>
</evidence>
<dbReference type="GO" id="GO:0004385">
    <property type="term" value="F:GMP kinase activity"/>
    <property type="evidence" value="ECO:0007669"/>
    <property type="project" value="UniProtKB-UniRule"/>
</dbReference>
<proteinExistence type="inferred from homology"/>
<evidence type="ECO:0000256" key="8">
    <source>
        <dbReference type="ARBA" id="ARBA00022840"/>
    </source>
</evidence>
<evidence type="ECO:0000313" key="13">
    <source>
        <dbReference type="EMBL" id="EEG76708.1"/>
    </source>
</evidence>
<sequence>MTRQGLLIVISGPSGAGKGTVCRALLEKCPELVLSVSKTTRQPRAGEEDGVNYFFVSREDFEDSIANGDFLEYAYVYGQYYGTPRSTVENLLNDGRDVILEIDTQGAMKVMEAFSAGIFIFLMPPSGEELRSRIINRGTESEESLNRRLSAAANEVSLAPKYDYIVVNDRVESARDKIAAIIQAEKLQVSRNSDLIEAIAEEVKS</sequence>
<evidence type="ECO:0000256" key="3">
    <source>
        <dbReference type="ARBA" id="ARBA00012961"/>
    </source>
</evidence>
<dbReference type="STRING" id="555088.DealDRAFT_2353"/>
<dbReference type="OrthoDB" id="9808150at2"/>
<dbReference type="HAMAP" id="MF_00328">
    <property type="entry name" value="Guanylate_kinase"/>
    <property type="match status" value="1"/>
</dbReference>
<dbReference type="CDD" id="cd00071">
    <property type="entry name" value="GMPK"/>
    <property type="match status" value="1"/>
</dbReference>
<dbReference type="PANTHER" id="PTHR23117">
    <property type="entry name" value="GUANYLATE KINASE-RELATED"/>
    <property type="match status" value="1"/>
</dbReference>
<evidence type="ECO:0000256" key="4">
    <source>
        <dbReference type="ARBA" id="ARBA00016296"/>
    </source>
</evidence>
<dbReference type="InterPro" id="IPR027417">
    <property type="entry name" value="P-loop_NTPase"/>
</dbReference>
<evidence type="ECO:0000256" key="2">
    <source>
        <dbReference type="ARBA" id="ARBA00005790"/>
    </source>
</evidence>
<accession>C0GIP4</accession>
<dbReference type="SUPFAM" id="SSF52540">
    <property type="entry name" value="P-loop containing nucleoside triphosphate hydrolases"/>
    <property type="match status" value="1"/>
</dbReference>
<dbReference type="Gene3D" id="3.40.50.300">
    <property type="entry name" value="P-loop containing nucleotide triphosphate hydrolases"/>
    <property type="match status" value="1"/>
</dbReference>